<keyword evidence="5" id="KW-0813">Transport</keyword>
<feature type="domain" description="ABC3 transporter permease C-terminal" evidence="12">
    <location>
        <begin position="236"/>
        <end position="347"/>
    </location>
</feature>
<gene>
    <name evidence="13" type="ORF">LC0644_2648</name>
</gene>
<evidence type="ECO:0000256" key="4">
    <source>
        <dbReference type="ARBA" id="ARBA00016962"/>
    </source>
</evidence>
<dbReference type="EMBL" id="BAYM01000390">
    <property type="protein sequence ID" value="GAN38059.1"/>
    <property type="molecule type" value="Genomic_DNA"/>
</dbReference>
<reference evidence="14" key="1">
    <citation type="submission" date="2014-05" db="EMBL/GenBank/DDBJ databases">
        <title>Whole genome sequencing of Lactobacillus casei NRIC0644.</title>
        <authorList>
            <person name="Atarashi H."/>
            <person name="Yoshida Y."/>
            <person name="Fujimura S."/>
            <person name="Tanaka N."/>
            <person name="Shiwa Y."/>
            <person name="Yoshikawa H."/>
            <person name="Okada S."/>
            <person name="Nakagawa J."/>
        </authorList>
    </citation>
    <scope>NUCLEOTIDE SEQUENCE [LARGE SCALE GENOMIC DNA]</scope>
    <source>
        <strain evidence="14">NRIC0644</strain>
    </source>
</reference>
<feature type="transmembrane region" description="Helical" evidence="11">
    <location>
        <begin position="234"/>
        <end position="256"/>
    </location>
</feature>
<comment type="subunit">
    <text evidence="3">The complex is composed of two ATP-binding proteins (HrtA), two transmembrane proteins (HrtB) and a solute-binding protein.</text>
</comment>
<sequence length="353" mass="38336">MYLSLKEIWHEKLRYGLIIGMILLVTYLVFILSALANGLAQQNTQAIESWNTSRVVLAKDSDINLSQSLLTSEQTKAIKLGKSQAYVGTIGAVATSSKHSEIRSTMVGLDWNQYIGKDMQLVSGHRVQSDNQIVVDTQFKNEGYKLGDKVRLTTNGQQYTIVGFTENAKMSVAPVVYGTMATWRKLHNLPDTFTASGIISKSADFKVNNSDLKTYTADTFIQKLPGYSAQNSTFAFMIGFLFVISLIVIAVFLYILTMQKIPNYAVLRAQGVPARTLVKTTIAQALMLVSFGLILGGVLTAVTARFMPLGVPMIFSAGLSIAVVIGILLTGLLGAIVPVRTILKVDPVTAIGG</sequence>
<evidence type="ECO:0000256" key="1">
    <source>
        <dbReference type="ARBA" id="ARBA00004651"/>
    </source>
</evidence>
<dbReference type="PANTHER" id="PTHR43738">
    <property type="entry name" value="ABC TRANSPORTER, MEMBRANE PROTEIN"/>
    <property type="match status" value="1"/>
</dbReference>
<evidence type="ECO:0000256" key="11">
    <source>
        <dbReference type="SAM" id="Phobius"/>
    </source>
</evidence>
<comment type="function">
    <text evidence="10">Part of the ABC transporter complex hrt involved in hemin import. Responsible for the translocation of the substrate across the membrane.</text>
</comment>
<feature type="transmembrane region" description="Helical" evidence="11">
    <location>
        <begin position="277"/>
        <end position="302"/>
    </location>
</feature>
<evidence type="ECO:0000256" key="3">
    <source>
        <dbReference type="ARBA" id="ARBA00011131"/>
    </source>
</evidence>
<dbReference type="RefSeq" id="WP_016373561.1">
    <property type="nucleotide sequence ID" value="NZ_BAYM01000390.1"/>
</dbReference>
<comment type="similarity">
    <text evidence="2">Belongs to the ABC-4 integral membrane protein family. HrtB subfamily.</text>
</comment>
<accession>A0A0C9Q0Y1</accession>
<evidence type="ECO:0000256" key="6">
    <source>
        <dbReference type="ARBA" id="ARBA00022475"/>
    </source>
</evidence>
<dbReference type="PANTHER" id="PTHR43738:SF1">
    <property type="entry name" value="HEMIN TRANSPORT SYSTEM PERMEASE PROTEIN HRTB-RELATED"/>
    <property type="match status" value="1"/>
</dbReference>
<dbReference type="AlphaFoldDB" id="A0A0C9Q0Y1"/>
<evidence type="ECO:0000256" key="10">
    <source>
        <dbReference type="ARBA" id="ARBA00024973"/>
    </source>
</evidence>
<evidence type="ECO:0000256" key="7">
    <source>
        <dbReference type="ARBA" id="ARBA00022692"/>
    </source>
</evidence>
<evidence type="ECO:0000313" key="14">
    <source>
        <dbReference type="Proteomes" id="UP000032552"/>
    </source>
</evidence>
<name>A0A0C9Q0Y1_LACPA</name>
<evidence type="ECO:0000259" key="12">
    <source>
        <dbReference type="Pfam" id="PF02687"/>
    </source>
</evidence>
<feature type="transmembrane region" description="Helical" evidence="11">
    <location>
        <begin position="15"/>
        <end position="36"/>
    </location>
</feature>
<evidence type="ECO:0000256" key="8">
    <source>
        <dbReference type="ARBA" id="ARBA00022989"/>
    </source>
</evidence>
<evidence type="ECO:0000256" key="5">
    <source>
        <dbReference type="ARBA" id="ARBA00022448"/>
    </source>
</evidence>
<dbReference type="GO" id="GO:0005886">
    <property type="term" value="C:plasma membrane"/>
    <property type="evidence" value="ECO:0007669"/>
    <property type="project" value="UniProtKB-SubCell"/>
</dbReference>
<dbReference type="Pfam" id="PF02687">
    <property type="entry name" value="FtsX"/>
    <property type="match status" value="1"/>
</dbReference>
<comment type="subcellular location">
    <subcellularLocation>
        <location evidence="1">Cell membrane</location>
        <topology evidence="1">Multi-pass membrane protein</topology>
    </subcellularLocation>
</comment>
<keyword evidence="6" id="KW-1003">Cell membrane</keyword>
<organism evidence="13 14">
    <name type="scientific">Lacticaseibacillus paracasei NRIC 0644</name>
    <dbReference type="NCBI Taxonomy" id="1435038"/>
    <lineage>
        <taxon>Bacteria</taxon>
        <taxon>Bacillati</taxon>
        <taxon>Bacillota</taxon>
        <taxon>Bacilli</taxon>
        <taxon>Lactobacillales</taxon>
        <taxon>Lactobacillaceae</taxon>
        <taxon>Lacticaseibacillus</taxon>
    </lineage>
</organism>
<evidence type="ECO:0000313" key="13">
    <source>
        <dbReference type="EMBL" id="GAN38059.1"/>
    </source>
</evidence>
<keyword evidence="9 11" id="KW-0472">Membrane</keyword>
<keyword evidence="7 11" id="KW-0812">Transmembrane</keyword>
<comment type="caution">
    <text evidence="13">The sequence shown here is derived from an EMBL/GenBank/DDBJ whole genome shotgun (WGS) entry which is preliminary data.</text>
</comment>
<dbReference type="Proteomes" id="UP000032552">
    <property type="component" value="Unassembled WGS sequence"/>
</dbReference>
<keyword evidence="8 11" id="KW-1133">Transmembrane helix</keyword>
<protein>
    <recommendedName>
        <fullName evidence="4">Putative hemin transport system permease protein HrtB</fullName>
    </recommendedName>
</protein>
<dbReference type="InterPro" id="IPR003838">
    <property type="entry name" value="ABC3_permease_C"/>
</dbReference>
<proteinExistence type="inferred from homology"/>
<evidence type="ECO:0000256" key="9">
    <source>
        <dbReference type="ARBA" id="ARBA00023136"/>
    </source>
</evidence>
<evidence type="ECO:0000256" key="2">
    <source>
        <dbReference type="ARBA" id="ARBA00008697"/>
    </source>
</evidence>
<feature type="transmembrane region" description="Helical" evidence="11">
    <location>
        <begin position="314"/>
        <end position="337"/>
    </location>
</feature>
<dbReference type="InterPro" id="IPR051125">
    <property type="entry name" value="ABC-4/HrtB_transporter"/>
</dbReference>